<dbReference type="AlphaFoldDB" id="A0A165ZWF3"/>
<proteinExistence type="predicted"/>
<dbReference type="OrthoDB" id="2692685at2759"/>
<evidence type="ECO:0000256" key="1">
    <source>
        <dbReference type="SAM" id="Phobius"/>
    </source>
</evidence>
<sequence>MTYSDPLFETNKVVLRLQVVDYVFTANFAAYVYDWLLSFSDELEIVSRSGLSLSIVIYFVSRISQVSQMCFFAVFRSAPAPEETRNCTFLAAMIGVSAVISLASTSFLFFLRVRAVYLRSRYATALFGALWIVTVSSTIWASTTLRAEHDSSPAVNGGCIMTGLQAVPSPLISTFVNDTLIFLAISYRLTTNAVADGGRRSRLMTIVNGKGLYSLSQSMLQTGQLYYFSTFLYFFVNLAIIWIPFVPPGAQPILITIHSSFTTTMACRVFRGVALGMIHMEPHPNGLTSSAIVNAFSVGHDYFVSGSHIKYGVKLSRYTIAVLYTYGLK</sequence>
<dbReference type="Pfam" id="PF20151">
    <property type="entry name" value="DUF6533"/>
    <property type="match status" value="1"/>
</dbReference>
<dbReference type="Proteomes" id="UP000076532">
    <property type="component" value="Unassembled WGS sequence"/>
</dbReference>
<feature type="transmembrane region" description="Helical" evidence="1">
    <location>
        <begin position="87"/>
        <end position="110"/>
    </location>
</feature>
<dbReference type="InterPro" id="IPR045340">
    <property type="entry name" value="DUF6533"/>
</dbReference>
<keyword evidence="4" id="KW-1185">Reference proteome</keyword>
<reference evidence="3 4" key="1">
    <citation type="journal article" date="2016" name="Mol. Biol. Evol.">
        <title>Comparative Genomics of Early-Diverging Mushroom-Forming Fungi Provides Insights into the Origins of Lignocellulose Decay Capabilities.</title>
        <authorList>
            <person name="Nagy L.G."/>
            <person name="Riley R."/>
            <person name="Tritt A."/>
            <person name="Adam C."/>
            <person name="Daum C."/>
            <person name="Floudas D."/>
            <person name="Sun H."/>
            <person name="Yadav J.S."/>
            <person name="Pangilinan J."/>
            <person name="Larsson K.H."/>
            <person name="Matsuura K."/>
            <person name="Barry K."/>
            <person name="Labutti K."/>
            <person name="Kuo R."/>
            <person name="Ohm R.A."/>
            <person name="Bhattacharya S.S."/>
            <person name="Shirouzu T."/>
            <person name="Yoshinaga Y."/>
            <person name="Martin F.M."/>
            <person name="Grigoriev I.V."/>
            <person name="Hibbett D.S."/>
        </authorList>
    </citation>
    <scope>NUCLEOTIDE SEQUENCE [LARGE SCALE GENOMIC DNA]</scope>
    <source>
        <strain evidence="3 4">CBS 109695</strain>
    </source>
</reference>
<evidence type="ECO:0000313" key="4">
    <source>
        <dbReference type="Proteomes" id="UP000076532"/>
    </source>
</evidence>
<feature type="transmembrane region" description="Helical" evidence="1">
    <location>
        <begin position="122"/>
        <end position="141"/>
    </location>
</feature>
<keyword evidence="1" id="KW-1133">Transmembrane helix</keyword>
<keyword evidence="1" id="KW-0812">Transmembrane</keyword>
<protein>
    <recommendedName>
        <fullName evidence="2">DUF6533 domain-containing protein</fullName>
    </recommendedName>
</protein>
<name>A0A165ZWF3_9AGAM</name>
<accession>A0A165ZWF3</accession>
<gene>
    <name evidence="3" type="ORF">FIBSPDRAFT_962667</name>
</gene>
<feature type="transmembrane region" description="Helical" evidence="1">
    <location>
        <begin position="13"/>
        <end position="33"/>
    </location>
</feature>
<dbReference type="EMBL" id="KV417670">
    <property type="protein sequence ID" value="KZP11003.1"/>
    <property type="molecule type" value="Genomic_DNA"/>
</dbReference>
<evidence type="ECO:0000259" key="2">
    <source>
        <dbReference type="Pfam" id="PF20151"/>
    </source>
</evidence>
<keyword evidence="1" id="KW-0472">Membrane</keyword>
<organism evidence="3 4">
    <name type="scientific">Athelia psychrophila</name>
    <dbReference type="NCBI Taxonomy" id="1759441"/>
    <lineage>
        <taxon>Eukaryota</taxon>
        <taxon>Fungi</taxon>
        <taxon>Dikarya</taxon>
        <taxon>Basidiomycota</taxon>
        <taxon>Agaricomycotina</taxon>
        <taxon>Agaricomycetes</taxon>
        <taxon>Agaricomycetidae</taxon>
        <taxon>Atheliales</taxon>
        <taxon>Atheliaceae</taxon>
        <taxon>Athelia</taxon>
    </lineage>
</organism>
<feature type="domain" description="DUF6533" evidence="2">
    <location>
        <begin position="22"/>
        <end position="63"/>
    </location>
</feature>
<evidence type="ECO:0000313" key="3">
    <source>
        <dbReference type="EMBL" id="KZP11003.1"/>
    </source>
</evidence>
<feature type="transmembrane region" description="Helical" evidence="1">
    <location>
        <begin position="225"/>
        <end position="245"/>
    </location>
</feature>